<dbReference type="EMBL" id="BNJF01000001">
    <property type="protein sequence ID" value="GHO43679.1"/>
    <property type="molecule type" value="Genomic_DNA"/>
</dbReference>
<dbReference type="InterPro" id="IPR025335">
    <property type="entry name" value="DUF4241"/>
</dbReference>
<dbReference type="Proteomes" id="UP000612362">
    <property type="component" value="Unassembled WGS sequence"/>
</dbReference>
<reference evidence="1" key="1">
    <citation type="submission" date="2020-10" db="EMBL/GenBank/DDBJ databases">
        <title>Taxonomic study of unclassified bacteria belonging to the class Ktedonobacteria.</title>
        <authorList>
            <person name="Yabe S."/>
            <person name="Wang C.M."/>
            <person name="Zheng Y."/>
            <person name="Sakai Y."/>
            <person name="Cavaletti L."/>
            <person name="Monciardini P."/>
            <person name="Donadio S."/>
        </authorList>
    </citation>
    <scope>NUCLEOTIDE SEQUENCE</scope>
    <source>
        <strain evidence="1">SOSP1-1</strain>
    </source>
</reference>
<accession>A0A8J3HTZ0</accession>
<dbReference type="Pfam" id="PF14025">
    <property type="entry name" value="DUF4241"/>
    <property type="match status" value="1"/>
</dbReference>
<gene>
    <name evidence="1" type="ORF">KSX_18420</name>
</gene>
<evidence type="ECO:0000313" key="2">
    <source>
        <dbReference type="Proteomes" id="UP000612362"/>
    </source>
</evidence>
<keyword evidence="2" id="KW-1185">Reference proteome</keyword>
<comment type="caution">
    <text evidence="1">The sequence shown here is derived from an EMBL/GenBank/DDBJ whole genome shotgun (WGS) entry which is preliminary data.</text>
</comment>
<dbReference type="AlphaFoldDB" id="A0A8J3HTZ0"/>
<sequence>MGNTAKWVNANLDEQTGANIIAFYSGWGDGCYGSYFGYDEQEQPICLLTNFDVLNDEE</sequence>
<name>A0A8J3HTZ0_9CHLR</name>
<proteinExistence type="predicted"/>
<evidence type="ECO:0008006" key="3">
    <source>
        <dbReference type="Google" id="ProtNLM"/>
    </source>
</evidence>
<evidence type="ECO:0000313" key="1">
    <source>
        <dbReference type="EMBL" id="GHO43679.1"/>
    </source>
</evidence>
<organism evidence="1 2">
    <name type="scientific">Ktedonospora formicarum</name>
    <dbReference type="NCBI Taxonomy" id="2778364"/>
    <lineage>
        <taxon>Bacteria</taxon>
        <taxon>Bacillati</taxon>
        <taxon>Chloroflexota</taxon>
        <taxon>Ktedonobacteria</taxon>
        <taxon>Ktedonobacterales</taxon>
        <taxon>Ktedonobacteraceae</taxon>
        <taxon>Ktedonospora</taxon>
    </lineage>
</organism>
<protein>
    <recommendedName>
        <fullName evidence="3">DUF4241 domain-containing protein</fullName>
    </recommendedName>
</protein>